<reference evidence="1 2" key="1">
    <citation type="submission" date="2017-01" db="EMBL/GenBank/DDBJ databases">
        <title>Novel large sulfur bacteria in the metagenomes of groundwater-fed chemosynthetic microbial mats in the Lake Huron basin.</title>
        <authorList>
            <person name="Sharrar A.M."/>
            <person name="Flood B.E."/>
            <person name="Bailey J.V."/>
            <person name="Jones D.S."/>
            <person name="Biddanda B."/>
            <person name="Ruberg S.A."/>
            <person name="Marcus D.N."/>
            <person name="Dick G.J."/>
        </authorList>
    </citation>
    <scope>NUCLEOTIDE SEQUENCE [LARGE SCALE GENOMIC DNA]</scope>
    <source>
        <strain evidence="1">A8</strain>
    </source>
</reference>
<evidence type="ECO:0000313" key="1">
    <source>
        <dbReference type="EMBL" id="OQX07004.1"/>
    </source>
</evidence>
<evidence type="ECO:0000313" key="2">
    <source>
        <dbReference type="Proteomes" id="UP000192491"/>
    </source>
</evidence>
<accession>A0A1Y1QJ84</accession>
<dbReference type="EMBL" id="MTEJ01000223">
    <property type="protein sequence ID" value="OQX07004.1"/>
    <property type="molecule type" value="Genomic_DNA"/>
</dbReference>
<proteinExistence type="predicted"/>
<organism evidence="1 2">
    <name type="scientific">Thiothrix lacustris</name>
    <dbReference type="NCBI Taxonomy" id="525917"/>
    <lineage>
        <taxon>Bacteria</taxon>
        <taxon>Pseudomonadati</taxon>
        <taxon>Pseudomonadota</taxon>
        <taxon>Gammaproteobacteria</taxon>
        <taxon>Thiotrichales</taxon>
        <taxon>Thiotrichaceae</taxon>
        <taxon>Thiothrix</taxon>
    </lineage>
</organism>
<gene>
    <name evidence="1" type="ORF">BWK73_29185</name>
</gene>
<dbReference type="Proteomes" id="UP000192491">
    <property type="component" value="Unassembled WGS sequence"/>
</dbReference>
<comment type="caution">
    <text evidence="1">The sequence shown here is derived from an EMBL/GenBank/DDBJ whole genome shotgun (WGS) entry which is preliminary data.</text>
</comment>
<dbReference type="AlphaFoldDB" id="A0A1Y1QJ84"/>
<name>A0A1Y1QJ84_9GAMM</name>
<sequence>MNEVLEYLFFTSTIADKFASTLQDNGLEYIREIEPMQGATLLKIAEGVDEDLWDTLDELYDDLSTEDQALLEEGLVDEDAKSTAGIYLQLSEGRQTIAQIDPDVMNRMLSVITMDEFNAFIETIVRNVETPDDSAICQRKPN</sequence>
<protein>
    <submittedName>
        <fullName evidence="1">Uncharacterized protein</fullName>
    </submittedName>
</protein>